<keyword evidence="2" id="KW-1185">Reference proteome</keyword>
<sequence>MSLPDEMVARLVCPVTRAPLRRDGEWLVSDAAGLAFPIVRGVPRLVPEQARPTA</sequence>
<accession>A0ABX0XNM7</accession>
<dbReference type="PANTHER" id="PTHR33505:SF4">
    <property type="entry name" value="PROTEIN PREY, MITOCHONDRIAL"/>
    <property type="match status" value="1"/>
</dbReference>
<dbReference type="Proteomes" id="UP000734218">
    <property type="component" value="Unassembled WGS sequence"/>
</dbReference>
<dbReference type="EMBL" id="JAATJE010000002">
    <property type="protein sequence ID" value="NJC34849.1"/>
    <property type="molecule type" value="Genomic_DNA"/>
</dbReference>
<reference evidence="1 2" key="1">
    <citation type="submission" date="2020-03" db="EMBL/GenBank/DDBJ databases">
        <title>Genomic Encyclopedia of Type Strains, Phase IV (KMG-IV): sequencing the most valuable type-strain genomes for metagenomic binning, comparative biology and taxonomic classification.</title>
        <authorList>
            <person name="Goeker M."/>
        </authorList>
    </citation>
    <scope>NUCLEOTIDE SEQUENCE [LARGE SCALE GENOMIC DNA]</scope>
    <source>
        <strain evidence="1 2">DSM 27651</strain>
    </source>
</reference>
<dbReference type="InterPro" id="IPR005651">
    <property type="entry name" value="Trm112-like"/>
</dbReference>
<dbReference type="Pfam" id="PF03966">
    <property type="entry name" value="Trm112p"/>
    <property type="match status" value="1"/>
</dbReference>
<evidence type="ECO:0000313" key="1">
    <source>
        <dbReference type="EMBL" id="NJC34849.1"/>
    </source>
</evidence>
<dbReference type="PANTHER" id="PTHR33505">
    <property type="entry name" value="ZGC:162634"/>
    <property type="match status" value="1"/>
</dbReference>
<name>A0ABX0XNM7_9SPHN</name>
<comment type="caution">
    <text evidence="1">The sequence shown here is derived from an EMBL/GenBank/DDBJ whole genome shotgun (WGS) entry which is preliminary data.</text>
</comment>
<dbReference type="Gene3D" id="2.20.25.10">
    <property type="match status" value="1"/>
</dbReference>
<proteinExistence type="predicted"/>
<evidence type="ECO:0000313" key="2">
    <source>
        <dbReference type="Proteomes" id="UP000734218"/>
    </source>
</evidence>
<protein>
    <submittedName>
        <fullName evidence="1">Uncharacterized protein</fullName>
    </submittedName>
</protein>
<gene>
    <name evidence="1" type="ORF">GGR88_002363</name>
</gene>
<dbReference type="SUPFAM" id="SSF158997">
    <property type="entry name" value="Trm112p-like"/>
    <property type="match status" value="1"/>
</dbReference>
<organism evidence="1 2">
    <name type="scientific">Sphingomonas jejuensis</name>
    <dbReference type="NCBI Taxonomy" id="904715"/>
    <lineage>
        <taxon>Bacteria</taxon>
        <taxon>Pseudomonadati</taxon>
        <taxon>Pseudomonadota</taxon>
        <taxon>Alphaproteobacteria</taxon>
        <taxon>Sphingomonadales</taxon>
        <taxon>Sphingomonadaceae</taxon>
        <taxon>Sphingomonas</taxon>
    </lineage>
</organism>